<protein>
    <recommendedName>
        <fullName evidence="3">PX domain-containing protein</fullName>
    </recommendedName>
</protein>
<reference evidence="4" key="2">
    <citation type="submission" date="2025-09" db="UniProtKB">
        <authorList>
            <consortium name="Ensembl"/>
        </authorList>
    </citation>
    <scope>IDENTIFICATION</scope>
</reference>
<evidence type="ECO:0000259" key="3">
    <source>
        <dbReference type="PROSITE" id="PS50195"/>
    </source>
</evidence>
<dbReference type="Gene3D" id="1.20.1270.60">
    <property type="entry name" value="Arfaptin homology (AH) domain/BAR domain"/>
    <property type="match status" value="1"/>
</dbReference>
<dbReference type="SMART" id="SM00312">
    <property type="entry name" value="PX"/>
    <property type="match status" value="1"/>
</dbReference>
<keyword evidence="5" id="KW-1185">Reference proteome</keyword>
<dbReference type="InterPro" id="IPR036871">
    <property type="entry name" value="PX_dom_sf"/>
</dbReference>
<dbReference type="GO" id="GO:0015031">
    <property type="term" value="P:protein transport"/>
    <property type="evidence" value="ECO:0007669"/>
    <property type="project" value="UniProtKB-KW"/>
</dbReference>
<dbReference type="GO" id="GO:0031410">
    <property type="term" value="C:cytoplasmic vesicle"/>
    <property type="evidence" value="ECO:0007669"/>
    <property type="project" value="TreeGrafter"/>
</dbReference>
<dbReference type="GO" id="GO:0097320">
    <property type="term" value="P:plasma membrane tubulation"/>
    <property type="evidence" value="ECO:0007669"/>
    <property type="project" value="TreeGrafter"/>
</dbReference>
<evidence type="ECO:0000313" key="5">
    <source>
        <dbReference type="Proteomes" id="UP000694388"/>
    </source>
</evidence>
<dbReference type="Proteomes" id="UP000694388">
    <property type="component" value="Unplaced"/>
</dbReference>
<dbReference type="Pfam" id="PF00787">
    <property type="entry name" value="PX"/>
    <property type="match status" value="1"/>
</dbReference>
<evidence type="ECO:0000256" key="2">
    <source>
        <dbReference type="ARBA" id="ARBA00022927"/>
    </source>
</evidence>
<dbReference type="PANTHER" id="PTHR45827">
    <property type="entry name" value="SORTING NEXIN"/>
    <property type="match status" value="1"/>
</dbReference>
<comment type="similarity">
    <text evidence="1">Belongs to the sorting nexin family.</text>
</comment>
<dbReference type="GO" id="GO:0016197">
    <property type="term" value="P:endosomal transport"/>
    <property type="evidence" value="ECO:0007669"/>
    <property type="project" value="TreeGrafter"/>
</dbReference>
<evidence type="ECO:0000313" key="4">
    <source>
        <dbReference type="Ensembl" id="ENSEBUP00000007465.1"/>
    </source>
</evidence>
<organism evidence="4 5">
    <name type="scientific">Eptatretus burgeri</name>
    <name type="common">Inshore hagfish</name>
    <dbReference type="NCBI Taxonomy" id="7764"/>
    <lineage>
        <taxon>Eukaryota</taxon>
        <taxon>Metazoa</taxon>
        <taxon>Chordata</taxon>
        <taxon>Craniata</taxon>
        <taxon>Vertebrata</taxon>
        <taxon>Cyclostomata</taxon>
        <taxon>Myxini</taxon>
        <taxon>Myxiniformes</taxon>
        <taxon>Myxinidae</taxon>
        <taxon>Eptatretinae</taxon>
        <taxon>Eptatretus</taxon>
    </lineage>
</organism>
<dbReference type="Pfam" id="PF10456">
    <property type="entry name" value="BAR_3_WASP_bdg"/>
    <property type="match status" value="1"/>
</dbReference>
<dbReference type="GO" id="GO:0035091">
    <property type="term" value="F:phosphatidylinositol binding"/>
    <property type="evidence" value="ECO:0007669"/>
    <property type="project" value="InterPro"/>
</dbReference>
<dbReference type="GO" id="GO:0036089">
    <property type="term" value="P:cleavage furrow formation"/>
    <property type="evidence" value="ECO:0007669"/>
    <property type="project" value="TreeGrafter"/>
</dbReference>
<dbReference type="GO" id="GO:0005886">
    <property type="term" value="C:plasma membrane"/>
    <property type="evidence" value="ECO:0007669"/>
    <property type="project" value="TreeGrafter"/>
</dbReference>
<sequence>MDAQMAAPVTMRSTSSMMKTLNRLSCYGKHGVENYLMGKCTSNSQEMVIIKDTNVQVGHRFKHFDWFHDRLLEKFGAVIPIPGLPEKQITGRFEFEFIEQRCSRLQTWIARLSQHPVIAQSEVFQHFLHFTDEKVWKAGKRKAEKDEVIGGFIFNVMLTPPTELSVQTIESSQDEFGCFVRRMDEGIRNITSTIHDFDKSCTGGVARELQRFGKHLVEHAEAFSCSGYLGEVNALVMAMQHTGKTFKDIGFLFSEHPKKDWNSFMELLLEYKGLLACFPHILQNHKAATEKLKECDKCVTANKMTLLEKETVNKRVDIMAYAGG</sequence>
<name>A0A8C4PZB2_EPTBU</name>
<dbReference type="InterPro" id="IPR019497">
    <property type="entry name" value="Sorting_nexin_WASP-bd-dom"/>
</dbReference>
<dbReference type="InterPro" id="IPR001683">
    <property type="entry name" value="PX_dom"/>
</dbReference>
<reference evidence="4" key="1">
    <citation type="submission" date="2025-08" db="UniProtKB">
        <authorList>
            <consortium name="Ensembl"/>
        </authorList>
    </citation>
    <scope>IDENTIFICATION</scope>
</reference>
<keyword evidence="2" id="KW-0813">Transport</keyword>
<dbReference type="InterPro" id="IPR027267">
    <property type="entry name" value="AH/BAR_dom_sf"/>
</dbReference>
<dbReference type="GeneTree" id="ENSGT00940000166896"/>
<dbReference type="PANTHER" id="PTHR45827:SF2">
    <property type="entry name" value="SORTING NEXIN-9"/>
    <property type="match status" value="1"/>
</dbReference>
<feature type="domain" description="PX" evidence="3">
    <location>
        <begin position="1"/>
        <end position="135"/>
    </location>
</feature>
<dbReference type="Gene3D" id="3.30.1520.10">
    <property type="entry name" value="Phox-like domain"/>
    <property type="match status" value="1"/>
</dbReference>
<proteinExistence type="inferred from homology"/>
<accession>A0A8C4PZB2</accession>
<dbReference type="GO" id="GO:0006897">
    <property type="term" value="P:endocytosis"/>
    <property type="evidence" value="ECO:0007669"/>
    <property type="project" value="TreeGrafter"/>
</dbReference>
<dbReference type="AlphaFoldDB" id="A0A8C4PZB2"/>
<keyword evidence="2" id="KW-0653">Protein transport</keyword>
<dbReference type="PROSITE" id="PS50195">
    <property type="entry name" value="PX"/>
    <property type="match status" value="1"/>
</dbReference>
<dbReference type="Ensembl" id="ENSEBUT00000007946.1">
    <property type="protein sequence ID" value="ENSEBUP00000007465.1"/>
    <property type="gene ID" value="ENSEBUG00000004862.1"/>
</dbReference>
<dbReference type="SUPFAM" id="SSF64268">
    <property type="entry name" value="PX domain"/>
    <property type="match status" value="1"/>
</dbReference>
<evidence type="ECO:0000256" key="1">
    <source>
        <dbReference type="ARBA" id="ARBA00010883"/>
    </source>
</evidence>